<sequence>MFQRLNNMFARECSNVPSQETKLSEKEDDEWIVVDFIAQVDPGSRFSEEAATFEVISHSDEKPVTTQVPNAFEHLATTSDSCFIHFNLCPMEESWFVTPPPCFTAGELTSVAVKTSPLENLLIEHPSMSVYAVNNLCHKSETKSESGFPSHDRIESDTEDKKKGKHLHCSIASLAARMKGLENTKTFVGDKLTKRHLEKHVNRKGLRRQNLIRGCRSQQIKHSRLLVHQPSLRQYNY</sequence>
<dbReference type="GO" id="GO:0005776">
    <property type="term" value="C:autophagosome"/>
    <property type="evidence" value="ECO:0007669"/>
    <property type="project" value="UniProtKB-SubCell"/>
</dbReference>
<dbReference type="GO" id="GO:0005829">
    <property type="term" value="C:cytosol"/>
    <property type="evidence" value="ECO:0007669"/>
    <property type="project" value="UniProtKB-SubCell"/>
</dbReference>
<dbReference type="PANTHER" id="PTHR31671">
    <property type="entry name" value="DIABETES AND OBESITY REGULATED, ISOFORM G"/>
    <property type="match status" value="1"/>
</dbReference>
<keyword evidence="9" id="KW-0968">Cytoplasmic vesicle</keyword>
<name>A0A974CK33_XENLA</name>
<dbReference type="InterPro" id="IPR029431">
    <property type="entry name" value="TP53INP"/>
</dbReference>
<protein>
    <recommendedName>
        <fullName evidence="14">Tumor protein p53-inducible nuclear protein 1</fullName>
    </recommendedName>
</protein>
<keyword evidence="4" id="KW-0072">Autophagy</keyword>
<dbReference type="GO" id="GO:0000045">
    <property type="term" value="P:autophagosome assembly"/>
    <property type="evidence" value="ECO:0007669"/>
    <property type="project" value="TreeGrafter"/>
</dbReference>
<evidence type="ECO:0000313" key="12">
    <source>
        <dbReference type="EMBL" id="OCT74924.1"/>
    </source>
</evidence>
<evidence type="ECO:0000256" key="5">
    <source>
        <dbReference type="ARBA" id="ARBA00023015"/>
    </source>
</evidence>
<evidence type="ECO:0000256" key="2">
    <source>
        <dbReference type="ARBA" id="ARBA00004514"/>
    </source>
</evidence>
<dbReference type="OMA" id="CHKSETK"/>
<dbReference type="GO" id="GO:0031410">
    <property type="term" value="C:cytoplasmic vesicle"/>
    <property type="evidence" value="ECO:0007669"/>
    <property type="project" value="UniProtKB-KW"/>
</dbReference>
<evidence type="ECO:0000313" key="13">
    <source>
        <dbReference type="Proteomes" id="UP000694892"/>
    </source>
</evidence>
<evidence type="ECO:0000256" key="11">
    <source>
        <dbReference type="SAM" id="MobiDB-lite"/>
    </source>
</evidence>
<dbReference type="Pfam" id="PF14839">
    <property type="entry name" value="DOR"/>
    <property type="match status" value="1"/>
</dbReference>
<keyword evidence="5" id="KW-0805">Transcription regulation</keyword>
<comment type="subcellular location">
    <subcellularLocation>
        <location evidence="2">Cytoplasm</location>
        <location evidence="2">Cytosol</location>
    </subcellularLocation>
    <subcellularLocation>
        <location evidence="1">Cytoplasmic vesicle</location>
        <location evidence="1">Autophagosome</location>
    </subcellularLocation>
    <subcellularLocation>
        <location evidence="10">Nucleus</location>
        <location evidence="10">Nuclear body</location>
    </subcellularLocation>
</comment>
<evidence type="ECO:0000256" key="1">
    <source>
        <dbReference type="ARBA" id="ARBA00004419"/>
    </source>
</evidence>
<evidence type="ECO:0000256" key="10">
    <source>
        <dbReference type="ARBA" id="ARBA00034306"/>
    </source>
</evidence>
<evidence type="ECO:0000256" key="3">
    <source>
        <dbReference type="ARBA" id="ARBA00022490"/>
    </source>
</evidence>
<dbReference type="Proteomes" id="UP000694892">
    <property type="component" value="Chromosome 6S"/>
</dbReference>
<keyword evidence="3" id="KW-0963">Cytoplasm</keyword>
<feature type="region of interest" description="Disordered" evidence="11">
    <location>
        <begin position="141"/>
        <end position="161"/>
    </location>
</feature>
<keyword evidence="8" id="KW-0539">Nucleus</keyword>
<dbReference type="EMBL" id="CM004477">
    <property type="protein sequence ID" value="OCT74924.1"/>
    <property type="molecule type" value="Genomic_DNA"/>
</dbReference>
<proteinExistence type="predicted"/>
<evidence type="ECO:0000256" key="6">
    <source>
        <dbReference type="ARBA" id="ARBA00023159"/>
    </source>
</evidence>
<keyword evidence="6" id="KW-0010">Activator</keyword>
<evidence type="ECO:0000256" key="9">
    <source>
        <dbReference type="ARBA" id="ARBA00023329"/>
    </source>
</evidence>
<dbReference type="GO" id="GO:0045893">
    <property type="term" value="P:positive regulation of DNA-templated transcription"/>
    <property type="evidence" value="ECO:0007669"/>
    <property type="project" value="TreeGrafter"/>
</dbReference>
<reference evidence="13" key="1">
    <citation type="journal article" date="2016" name="Nature">
        <title>Genome evolution in the allotetraploid frog Xenopus laevis.</title>
        <authorList>
            <person name="Session A.M."/>
            <person name="Uno Y."/>
            <person name="Kwon T."/>
            <person name="Chapman J.A."/>
            <person name="Toyoda A."/>
            <person name="Takahashi S."/>
            <person name="Fukui A."/>
            <person name="Hikosaka A."/>
            <person name="Suzuki A."/>
            <person name="Kondo M."/>
            <person name="van Heeringen S.J."/>
            <person name="Quigley I."/>
            <person name="Heinz S."/>
            <person name="Ogino H."/>
            <person name="Ochi H."/>
            <person name="Hellsten U."/>
            <person name="Lyons J.B."/>
            <person name="Simakov O."/>
            <person name="Putnam N."/>
            <person name="Stites J."/>
            <person name="Kuroki Y."/>
            <person name="Tanaka T."/>
            <person name="Michiue T."/>
            <person name="Watanabe M."/>
            <person name="Bogdanovic O."/>
            <person name="Lister R."/>
            <person name="Georgiou G."/>
            <person name="Paranjpe S.S."/>
            <person name="van Kruijsbergen I."/>
            <person name="Shu S."/>
            <person name="Carlson J."/>
            <person name="Kinoshita T."/>
            <person name="Ohta Y."/>
            <person name="Mawaribuchi S."/>
            <person name="Jenkins J."/>
            <person name="Grimwood J."/>
            <person name="Schmutz J."/>
            <person name="Mitros T."/>
            <person name="Mozaffari S.V."/>
            <person name="Suzuki Y."/>
            <person name="Haramoto Y."/>
            <person name="Yamamoto T.S."/>
            <person name="Takagi C."/>
            <person name="Heald R."/>
            <person name="Miller K."/>
            <person name="Haudenschild C."/>
            <person name="Kitzman J."/>
            <person name="Nakayama T."/>
            <person name="Izutsu Y."/>
            <person name="Robert J."/>
            <person name="Fortriede J."/>
            <person name="Burns K."/>
            <person name="Lotay V."/>
            <person name="Karimi K."/>
            <person name="Yasuoka Y."/>
            <person name="Dichmann D.S."/>
            <person name="Flajnik M.F."/>
            <person name="Houston D.W."/>
            <person name="Shendure J."/>
            <person name="DuPasquier L."/>
            <person name="Vize P.D."/>
            <person name="Zorn A.M."/>
            <person name="Ito M."/>
            <person name="Marcotte E.M."/>
            <person name="Wallingford J.B."/>
            <person name="Ito Y."/>
            <person name="Asashima M."/>
            <person name="Ueno N."/>
            <person name="Matsuda Y."/>
            <person name="Veenstra G.J."/>
            <person name="Fujiyama A."/>
            <person name="Harland R.M."/>
            <person name="Taira M."/>
            <person name="Rokhsar D.S."/>
        </authorList>
    </citation>
    <scope>NUCLEOTIDE SEQUENCE [LARGE SCALE GENOMIC DNA]</scope>
    <source>
        <strain evidence="13">J</strain>
    </source>
</reference>
<keyword evidence="7" id="KW-0804">Transcription</keyword>
<evidence type="ECO:0000256" key="4">
    <source>
        <dbReference type="ARBA" id="ARBA00023006"/>
    </source>
</evidence>
<evidence type="ECO:0008006" key="14">
    <source>
        <dbReference type="Google" id="ProtNLM"/>
    </source>
</evidence>
<gene>
    <name evidence="12" type="ORF">XELAEV_18033912mg</name>
</gene>
<dbReference type="GO" id="GO:0016604">
    <property type="term" value="C:nuclear body"/>
    <property type="evidence" value="ECO:0007669"/>
    <property type="project" value="UniProtKB-SubCell"/>
</dbReference>
<dbReference type="AlphaFoldDB" id="A0A974CK33"/>
<evidence type="ECO:0000256" key="8">
    <source>
        <dbReference type="ARBA" id="ARBA00023242"/>
    </source>
</evidence>
<evidence type="ECO:0000256" key="7">
    <source>
        <dbReference type="ARBA" id="ARBA00023163"/>
    </source>
</evidence>
<dbReference type="PANTHER" id="PTHR31671:SF0">
    <property type="entry name" value="TUMOR PROTEIN P53-INDUCIBLE NUCLEAR PROTEIN 1"/>
    <property type="match status" value="1"/>
</dbReference>
<organism evidence="12 13">
    <name type="scientific">Xenopus laevis</name>
    <name type="common">African clawed frog</name>
    <dbReference type="NCBI Taxonomy" id="8355"/>
    <lineage>
        <taxon>Eukaryota</taxon>
        <taxon>Metazoa</taxon>
        <taxon>Chordata</taxon>
        <taxon>Craniata</taxon>
        <taxon>Vertebrata</taxon>
        <taxon>Euteleostomi</taxon>
        <taxon>Amphibia</taxon>
        <taxon>Batrachia</taxon>
        <taxon>Anura</taxon>
        <taxon>Pipoidea</taxon>
        <taxon>Pipidae</taxon>
        <taxon>Xenopodinae</taxon>
        <taxon>Xenopus</taxon>
        <taxon>Xenopus</taxon>
    </lineage>
</organism>
<accession>A0A974CK33</accession>